<dbReference type="STRING" id="1618436.UV59_C0013G0026"/>
<dbReference type="SFLD" id="SFLDG01129">
    <property type="entry name" value="C1.5:_HAD__Beta-PGM__Phosphata"/>
    <property type="match status" value="1"/>
</dbReference>
<dbReference type="InterPro" id="IPR051400">
    <property type="entry name" value="HAD-like_hydrolase"/>
</dbReference>
<keyword evidence="1" id="KW-0479">Metal-binding</keyword>
<keyword evidence="2" id="KW-0378">Hydrolase</keyword>
<organism evidence="4 5">
    <name type="scientific">Candidatus Gottesmanbacteria bacterium GW2011_GWA1_43_11</name>
    <dbReference type="NCBI Taxonomy" id="1618436"/>
    <lineage>
        <taxon>Bacteria</taxon>
        <taxon>Candidatus Gottesmaniibacteriota</taxon>
    </lineage>
</organism>
<reference evidence="4 5" key="1">
    <citation type="journal article" date="2015" name="Nature">
        <title>rRNA introns, odd ribosomes, and small enigmatic genomes across a large radiation of phyla.</title>
        <authorList>
            <person name="Brown C.T."/>
            <person name="Hug L.A."/>
            <person name="Thomas B.C."/>
            <person name="Sharon I."/>
            <person name="Castelle C.J."/>
            <person name="Singh A."/>
            <person name="Wilkins M.J."/>
            <person name="Williams K.H."/>
            <person name="Banfield J.F."/>
        </authorList>
    </citation>
    <scope>NUCLEOTIDE SEQUENCE [LARGE SCALE GENOMIC DNA]</scope>
</reference>
<dbReference type="AlphaFoldDB" id="A0A0G1FDA7"/>
<evidence type="ECO:0000256" key="1">
    <source>
        <dbReference type="ARBA" id="ARBA00022723"/>
    </source>
</evidence>
<dbReference type="Proteomes" id="UP000034543">
    <property type="component" value="Unassembled WGS sequence"/>
</dbReference>
<comment type="caution">
    <text evidence="4">The sequence shown here is derived from an EMBL/GenBank/DDBJ whole genome shotgun (WGS) entry which is preliminary data.</text>
</comment>
<evidence type="ECO:0000256" key="3">
    <source>
        <dbReference type="ARBA" id="ARBA00022842"/>
    </source>
</evidence>
<dbReference type="GO" id="GO:0016791">
    <property type="term" value="F:phosphatase activity"/>
    <property type="evidence" value="ECO:0007669"/>
    <property type="project" value="TreeGrafter"/>
</dbReference>
<dbReference type="InterPro" id="IPR036412">
    <property type="entry name" value="HAD-like_sf"/>
</dbReference>
<protein>
    <recommendedName>
        <fullName evidence="6">HAD family hydrolase</fullName>
    </recommendedName>
</protein>
<proteinExistence type="predicted"/>
<dbReference type="SUPFAM" id="SSF56784">
    <property type="entry name" value="HAD-like"/>
    <property type="match status" value="1"/>
</dbReference>
<gene>
    <name evidence="4" type="ORF">UV59_C0013G0026</name>
</gene>
<evidence type="ECO:0000313" key="4">
    <source>
        <dbReference type="EMBL" id="KKS84848.1"/>
    </source>
</evidence>
<sequence>MQIDNLSNIKVLVWDFDSTLYPPQPKLFTAVREAEYQVIMDHTGWPRERTMAEFKKLHKIVTPSGTQVTANLAKIPVVAAARETETYFDRRKFLSKDLQLISLFQKLIRYQHLLVPNGTKEKIGETLEVLGVSMATFQAVITPETTGVTKPNIKPFELVLASTQLPAAQHLMIGDRVEVDLIPAKKLGMRTCWVTWKNIPQTPESEMVDVCISTIYELAKLFDAA</sequence>
<dbReference type="Gene3D" id="1.10.150.520">
    <property type="match status" value="1"/>
</dbReference>
<dbReference type="PANTHER" id="PTHR46470:SF2">
    <property type="entry name" value="GLYCERALDEHYDE 3-PHOSPHATE PHOSPHATASE"/>
    <property type="match status" value="1"/>
</dbReference>
<evidence type="ECO:0008006" key="6">
    <source>
        <dbReference type="Google" id="ProtNLM"/>
    </source>
</evidence>
<evidence type="ECO:0000256" key="2">
    <source>
        <dbReference type="ARBA" id="ARBA00022801"/>
    </source>
</evidence>
<dbReference type="Pfam" id="PF00702">
    <property type="entry name" value="Hydrolase"/>
    <property type="match status" value="1"/>
</dbReference>
<accession>A0A0G1FDA7</accession>
<dbReference type="InterPro" id="IPR023214">
    <property type="entry name" value="HAD_sf"/>
</dbReference>
<dbReference type="Gene3D" id="3.40.50.1000">
    <property type="entry name" value="HAD superfamily/HAD-like"/>
    <property type="match status" value="1"/>
</dbReference>
<dbReference type="EMBL" id="LCFB01000013">
    <property type="protein sequence ID" value="KKS84848.1"/>
    <property type="molecule type" value="Genomic_DNA"/>
</dbReference>
<name>A0A0G1FDA7_9BACT</name>
<evidence type="ECO:0000313" key="5">
    <source>
        <dbReference type="Proteomes" id="UP000034543"/>
    </source>
</evidence>
<dbReference type="PANTHER" id="PTHR46470">
    <property type="entry name" value="N-ACYLNEURAMINATE-9-PHOSPHATASE"/>
    <property type="match status" value="1"/>
</dbReference>
<keyword evidence="3" id="KW-0460">Magnesium</keyword>
<dbReference type="SFLD" id="SFLDS00003">
    <property type="entry name" value="Haloacid_Dehalogenase"/>
    <property type="match status" value="1"/>
</dbReference>
<dbReference type="GO" id="GO:0046872">
    <property type="term" value="F:metal ion binding"/>
    <property type="evidence" value="ECO:0007669"/>
    <property type="project" value="UniProtKB-KW"/>
</dbReference>